<dbReference type="RefSeq" id="WP_284102975.1">
    <property type="nucleotide sequence ID" value="NZ_JARRAF010000045.1"/>
</dbReference>
<sequence>MPVVVNGVELTDADMERELPNHQDQADPVKSAMTALVLQRVLLDEARQQGIDAADEQAAIETLLDRMLKVPEPQIEECQRYYDTHPEHFTVGELAEASHILFQVTERVDLEALRGRAESVLAQLLAEPTRFAEFAKECSNCPSAEVGGNLGQLGRGQTVPEFEQALFKAEAGSIVPRLIETRFGLHILQLGRKAAGQLLPFNQVQTGIANALRAASEDRALRQYLQLLVGKAQISGIDLAGADSPLVQ</sequence>
<keyword evidence="8" id="KW-1185">Reference proteome</keyword>
<dbReference type="EMBL" id="JARRAF010000045">
    <property type="protein sequence ID" value="MDK2126656.1"/>
    <property type="molecule type" value="Genomic_DNA"/>
</dbReference>
<dbReference type="InterPro" id="IPR050245">
    <property type="entry name" value="PrsA_foldase"/>
</dbReference>
<evidence type="ECO:0000256" key="4">
    <source>
        <dbReference type="ARBA" id="ARBA00023110"/>
    </source>
</evidence>
<feature type="domain" description="PpiC" evidence="6">
    <location>
        <begin position="92"/>
        <end position="192"/>
    </location>
</feature>
<evidence type="ECO:0000256" key="1">
    <source>
        <dbReference type="ARBA" id="ARBA00000971"/>
    </source>
</evidence>
<name>A0ABT7E2V9_9NEIS</name>
<keyword evidence="4 5" id="KW-0697">Rotamase</keyword>
<dbReference type="Gene3D" id="3.10.50.40">
    <property type="match status" value="1"/>
</dbReference>
<dbReference type="InterPro" id="IPR046357">
    <property type="entry name" value="PPIase_dom_sf"/>
</dbReference>
<comment type="similarity">
    <text evidence="2">Belongs to the PpiC/parvulin rotamase family.</text>
</comment>
<gene>
    <name evidence="7" type="ORF">PZA18_21660</name>
</gene>
<evidence type="ECO:0000256" key="3">
    <source>
        <dbReference type="ARBA" id="ARBA00013194"/>
    </source>
</evidence>
<reference evidence="7" key="1">
    <citation type="submission" date="2023-03" db="EMBL/GenBank/DDBJ databases">
        <title>Chitinimonas shenzhenensis gen. nov., sp. nov., a novel member of family Burkholderiaceae isolated from activated sludge collected in Shen Zhen, China.</title>
        <authorList>
            <person name="Wang X."/>
        </authorList>
    </citation>
    <scope>NUCLEOTIDE SEQUENCE</scope>
    <source>
        <strain evidence="7">DQS-5</strain>
    </source>
</reference>
<dbReference type="PROSITE" id="PS50198">
    <property type="entry name" value="PPIC_PPIASE_2"/>
    <property type="match status" value="1"/>
</dbReference>
<dbReference type="SUPFAM" id="SSF109998">
    <property type="entry name" value="Triger factor/SurA peptide-binding domain-like"/>
    <property type="match status" value="1"/>
</dbReference>
<protein>
    <recommendedName>
        <fullName evidence="3">peptidylprolyl isomerase</fullName>
        <ecNumber evidence="3">5.2.1.8</ecNumber>
    </recommendedName>
</protein>
<dbReference type="PANTHER" id="PTHR47245">
    <property type="entry name" value="PEPTIDYLPROLYL ISOMERASE"/>
    <property type="match status" value="1"/>
</dbReference>
<proteinExistence type="inferred from homology"/>
<comment type="caution">
    <text evidence="7">The sequence shown here is derived from an EMBL/GenBank/DDBJ whole genome shotgun (WGS) entry which is preliminary data.</text>
</comment>
<evidence type="ECO:0000256" key="5">
    <source>
        <dbReference type="PROSITE-ProRule" id="PRU00278"/>
    </source>
</evidence>
<dbReference type="Proteomes" id="UP001172778">
    <property type="component" value="Unassembled WGS sequence"/>
</dbReference>
<comment type="catalytic activity">
    <reaction evidence="1">
        <text>[protein]-peptidylproline (omega=180) = [protein]-peptidylproline (omega=0)</text>
        <dbReference type="Rhea" id="RHEA:16237"/>
        <dbReference type="Rhea" id="RHEA-COMP:10747"/>
        <dbReference type="Rhea" id="RHEA-COMP:10748"/>
        <dbReference type="ChEBI" id="CHEBI:83833"/>
        <dbReference type="ChEBI" id="CHEBI:83834"/>
        <dbReference type="EC" id="5.2.1.8"/>
    </reaction>
</comment>
<dbReference type="Pfam" id="PF00639">
    <property type="entry name" value="Rotamase"/>
    <property type="match status" value="1"/>
</dbReference>
<dbReference type="GO" id="GO:0003755">
    <property type="term" value="F:peptidyl-prolyl cis-trans isomerase activity"/>
    <property type="evidence" value="ECO:0007669"/>
    <property type="project" value="UniProtKB-EC"/>
</dbReference>
<dbReference type="SUPFAM" id="SSF54534">
    <property type="entry name" value="FKBP-like"/>
    <property type="match status" value="1"/>
</dbReference>
<evidence type="ECO:0000313" key="8">
    <source>
        <dbReference type="Proteomes" id="UP001172778"/>
    </source>
</evidence>
<evidence type="ECO:0000313" key="7">
    <source>
        <dbReference type="EMBL" id="MDK2126656.1"/>
    </source>
</evidence>
<dbReference type="InterPro" id="IPR027304">
    <property type="entry name" value="Trigger_fact/SurA_dom_sf"/>
</dbReference>
<accession>A0ABT7E2V9</accession>
<keyword evidence="5 7" id="KW-0413">Isomerase</keyword>
<dbReference type="InterPro" id="IPR000297">
    <property type="entry name" value="PPIase_PpiC"/>
</dbReference>
<organism evidence="7 8">
    <name type="scientific">Parachitinimonas caeni</name>
    <dbReference type="NCBI Taxonomy" id="3031301"/>
    <lineage>
        <taxon>Bacteria</taxon>
        <taxon>Pseudomonadati</taxon>
        <taxon>Pseudomonadota</taxon>
        <taxon>Betaproteobacteria</taxon>
        <taxon>Neisseriales</taxon>
        <taxon>Chitinibacteraceae</taxon>
        <taxon>Parachitinimonas</taxon>
    </lineage>
</organism>
<dbReference type="EC" id="5.2.1.8" evidence="3"/>
<evidence type="ECO:0000256" key="2">
    <source>
        <dbReference type="ARBA" id="ARBA00007656"/>
    </source>
</evidence>
<dbReference type="PANTHER" id="PTHR47245:SF2">
    <property type="entry name" value="PEPTIDYL-PROLYL CIS-TRANS ISOMERASE HP_0175-RELATED"/>
    <property type="match status" value="1"/>
</dbReference>
<evidence type="ECO:0000259" key="6">
    <source>
        <dbReference type="PROSITE" id="PS50198"/>
    </source>
</evidence>